<evidence type="ECO:0000256" key="1">
    <source>
        <dbReference type="ARBA" id="ARBA00012513"/>
    </source>
</evidence>
<dbReference type="Gene3D" id="3.90.1200.10">
    <property type="match status" value="1"/>
</dbReference>
<dbReference type="OrthoDB" id="2906425at2759"/>
<dbReference type="InterPro" id="IPR011009">
    <property type="entry name" value="Kinase-like_dom_sf"/>
</dbReference>
<evidence type="ECO:0000313" key="7">
    <source>
        <dbReference type="Proteomes" id="UP000799771"/>
    </source>
</evidence>
<comment type="catalytic activity">
    <reaction evidence="3">
        <text>L-seryl-[protein] + ATP = O-phospho-L-seryl-[protein] + ADP + H(+)</text>
        <dbReference type="Rhea" id="RHEA:17989"/>
        <dbReference type="Rhea" id="RHEA-COMP:9863"/>
        <dbReference type="Rhea" id="RHEA-COMP:11604"/>
        <dbReference type="ChEBI" id="CHEBI:15378"/>
        <dbReference type="ChEBI" id="CHEBI:29999"/>
        <dbReference type="ChEBI" id="CHEBI:30616"/>
        <dbReference type="ChEBI" id="CHEBI:83421"/>
        <dbReference type="ChEBI" id="CHEBI:456216"/>
        <dbReference type="EC" id="2.7.11.1"/>
    </reaction>
</comment>
<reference evidence="6" key="1">
    <citation type="journal article" date="2020" name="Stud. Mycol.">
        <title>101 Dothideomycetes genomes: a test case for predicting lifestyles and emergence of pathogens.</title>
        <authorList>
            <person name="Haridas S."/>
            <person name="Albert R."/>
            <person name="Binder M."/>
            <person name="Bloem J."/>
            <person name="Labutti K."/>
            <person name="Salamov A."/>
            <person name="Andreopoulos B."/>
            <person name="Baker S."/>
            <person name="Barry K."/>
            <person name="Bills G."/>
            <person name="Bluhm B."/>
            <person name="Cannon C."/>
            <person name="Castanera R."/>
            <person name="Culley D."/>
            <person name="Daum C."/>
            <person name="Ezra D."/>
            <person name="Gonzalez J."/>
            <person name="Henrissat B."/>
            <person name="Kuo A."/>
            <person name="Liang C."/>
            <person name="Lipzen A."/>
            <person name="Lutzoni F."/>
            <person name="Magnuson J."/>
            <person name="Mondo S."/>
            <person name="Nolan M."/>
            <person name="Ohm R."/>
            <person name="Pangilinan J."/>
            <person name="Park H.-J."/>
            <person name="Ramirez L."/>
            <person name="Alfaro M."/>
            <person name="Sun H."/>
            <person name="Tritt A."/>
            <person name="Yoshinaga Y."/>
            <person name="Zwiers L.-H."/>
            <person name="Turgeon B."/>
            <person name="Goodwin S."/>
            <person name="Spatafora J."/>
            <person name="Crous P."/>
            <person name="Grigoriev I."/>
        </authorList>
    </citation>
    <scope>NUCLEOTIDE SEQUENCE</scope>
    <source>
        <strain evidence="6">CBS 119687</strain>
    </source>
</reference>
<comment type="catalytic activity">
    <reaction evidence="2">
        <text>L-threonyl-[protein] + ATP = O-phospho-L-threonyl-[protein] + ADP + H(+)</text>
        <dbReference type="Rhea" id="RHEA:46608"/>
        <dbReference type="Rhea" id="RHEA-COMP:11060"/>
        <dbReference type="Rhea" id="RHEA-COMP:11605"/>
        <dbReference type="ChEBI" id="CHEBI:15378"/>
        <dbReference type="ChEBI" id="CHEBI:30013"/>
        <dbReference type="ChEBI" id="CHEBI:30616"/>
        <dbReference type="ChEBI" id="CHEBI:61977"/>
        <dbReference type="ChEBI" id="CHEBI:456216"/>
        <dbReference type="EC" id="2.7.11.1"/>
    </reaction>
</comment>
<gene>
    <name evidence="6" type="ORF">P153DRAFT_430616</name>
</gene>
<proteinExistence type="predicted"/>
<feature type="region of interest" description="Disordered" evidence="4">
    <location>
        <begin position="1"/>
        <end position="29"/>
    </location>
</feature>
<feature type="compositionally biased region" description="Pro residues" evidence="4">
    <location>
        <begin position="13"/>
        <end position="25"/>
    </location>
</feature>
<evidence type="ECO:0000313" key="6">
    <source>
        <dbReference type="EMBL" id="KAF2130398.1"/>
    </source>
</evidence>
<dbReference type="PANTHER" id="PTHR21310">
    <property type="entry name" value="AMINOGLYCOSIDE PHOSPHOTRANSFERASE-RELATED-RELATED"/>
    <property type="match status" value="1"/>
</dbReference>
<keyword evidence="7" id="KW-1185">Reference proteome</keyword>
<accession>A0A6A6AH54</accession>
<organism evidence="6 7">
    <name type="scientific">Dothidotthia symphoricarpi CBS 119687</name>
    <dbReference type="NCBI Taxonomy" id="1392245"/>
    <lineage>
        <taxon>Eukaryota</taxon>
        <taxon>Fungi</taxon>
        <taxon>Dikarya</taxon>
        <taxon>Ascomycota</taxon>
        <taxon>Pezizomycotina</taxon>
        <taxon>Dothideomycetes</taxon>
        <taxon>Pleosporomycetidae</taxon>
        <taxon>Pleosporales</taxon>
        <taxon>Dothidotthiaceae</taxon>
        <taxon>Dothidotthia</taxon>
    </lineage>
</organism>
<feature type="domain" description="Aminoglycoside phosphotransferase" evidence="5">
    <location>
        <begin position="82"/>
        <end position="268"/>
    </location>
</feature>
<evidence type="ECO:0000256" key="3">
    <source>
        <dbReference type="ARBA" id="ARBA00048679"/>
    </source>
</evidence>
<evidence type="ECO:0000256" key="4">
    <source>
        <dbReference type="SAM" id="MobiDB-lite"/>
    </source>
</evidence>
<sequence>MLLATTNSKRLCVPPPPPPPPPLPPSLSAAQNHETTVILDTDLTTIVDMANAKNIAPDKIDTSIWHLQDSDRILKTGPNVKVSEADALRFLASPTQISVPEVFGAYERQGQGYIFMSRIQGLPLYDVLHILDERQTESVVQQLSKFVNMWSELQGDFYGSIGYQPCRDVFFQHVPAIGKPTREYGPYRSREEYCSGLIEALGNSRPVGECNEHDEQLISRIRELGNGPAVFCHGDLTPDNILVDHQLNVVAIIDLGVSGFSIPEREFFEAKSRARNPVWSAMVDRIIPEISHKSYKLLADLERELVRYSGI</sequence>
<dbReference type="InterPro" id="IPR002575">
    <property type="entry name" value="Aminoglycoside_PTrfase"/>
</dbReference>
<dbReference type="Proteomes" id="UP000799771">
    <property type="component" value="Unassembled WGS sequence"/>
</dbReference>
<evidence type="ECO:0000259" key="5">
    <source>
        <dbReference type="Pfam" id="PF01636"/>
    </source>
</evidence>
<dbReference type="Pfam" id="PF01636">
    <property type="entry name" value="APH"/>
    <property type="match status" value="1"/>
</dbReference>
<dbReference type="SUPFAM" id="SSF101447">
    <property type="entry name" value="Formin homology 2 domain (FH2 domain)"/>
    <property type="match status" value="1"/>
</dbReference>
<name>A0A6A6AH54_9PLEO</name>
<dbReference type="GeneID" id="54413278"/>
<dbReference type="SUPFAM" id="SSF56112">
    <property type="entry name" value="Protein kinase-like (PK-like)"/>
    <property type="match status" value="1"/>
</dbReference>
<dbReference type="GO" id="GO:0004674">
    <property type="term" value="F:protein serine/threonine kinase activity"/>
    <property type="evidence" value="ECO:0007669"/>
    <property type="project" value="UniProtKB-EC"/>
</dbReference>
<dbReference type="EMBL" id="ML977504">
    <property type="protein sequence ID" value="KAF2130398.1"/>
    <property type="molecule type" value="Genomic_DNA"/>
</dbReference>
<dbReference type="RefSeq" id="XP_033524785.1">
    <property type="nucleotide sequence ID" value="XM_033672846.1"/>
</dbReference>
<evidence type="ECO:0000256" key="2">
    <source>
        <dbReference type="ARBA" id="ARBA00047899"/>
    </source>
</evidence>
<protein>
    <recommendedName>
        <fullName evidence="1">non-specific serine/threonine protein kinase</fullName>
        <ecNumber evidence="1">2.7.11.1</ecNumber>
    </recommendedName>
</protein>
<dbReference type="AlphaFoldDB" id="A0A6A6AH54"/>
<dbReference type="InterPro" id="IPR008266">
    <property type="entry name" value="Tyr_kinase_AS"/>
</dbReference>
<dbReference type="EC" id="2.7.11.1" evidence="1"/>
<dbReference type="PANTHER" id="PTHR21310:SF15">
    <property type="entry name" value="AMINOGLYCOSIDE PHOSPHOTRANSFERASE DOMAIN-CONTAINING PROTEIN"/>
    <property type="match status" value="1"/>
</dbReference>
<dbReference type="PROSITE" id="PS00109">
    <property type="entry name" value="PROTEIN_KINASE_TYR"/>
    <property type="match status" value="1"/>
</dbReference>
<dbReference type="InterPro" id="IPR051678">
    <property type="entry name" value="AGP_Transferase"/>
</dbReference>